<keyword evidence="1" id="KW-0812">Transmembrane</keyword>
<gene>
    <name evidence="2" type="ORF">L211DRAFT_832823</name>
</gene>
<dbReference type="EMBL" id="ML121528">
    <property type="protein sequence ID" value="RPB28936.1"/>
    <property type="molecule type" value="Genomic_DNA"/>
</dbReference>
<evidence type="ECO:0000256" key="1">
    <source>
        <dbReference type="SAM" id="Phobius"/>
    </source>
</evidence>
<name>A0A3N4M192_9PEZI</name>
<evidence type="ECO:0000313" key="3">
    <source>
        <dbReference type="Proteomes" id="UP000267821"/>
    </source>
</evidence>
<accession>A0A3N4M192</accession>
<sequence length="77" mass="8755">MALAYKCLIILVCNLTLCLQVSRLIYWFGFRYRALSVETPHWLFLVSGISGLAYIVSFRPPRGLCPILMRLGTCSDL</sequence>
<proteinExistence type="predicted"/>
<dbReference type="Proteomes" id="UP000267821">
    <property type="component" value="Unassembled WGS sequence"/>
</dbReference>
<protein>
    <submittedName>
        <fullName evidence="2">Uncharacterized protein</fullName>
    </submittedName>
</protein>
<organism evidence="2 3">
    <name type="scientific">Terfezia boudieri ATCC MYA-4762</name>
    <dbReference type="NCBI Taxonomy" id="1051890"/>
    <lineage>
        <taxon>Eukaryota</taxon>
        <taxon>Fungi</taxon>
        <taxon>Dikarya</taxon>
        <taxon>Ascomycota</taxon>
        <taxon>Pezizomycotina</taxon>
        <taxon>Pezizomycetes</taxon>
        <taxon>Pezizales</taxon>
        <taxon>Pezizaceae</taxon>
        <taxon>Terfezia</taxon>
    </lineage>
</organism>
<dbReference type="InParanoid" id="A0A3N4M192"/>
<feature type="transmembrane region" description="Helical" evidence="1">
    <location>
        <begin position="41"/>
        <end position="60"/>
    </location>
</feature>
<evidence type="ECO:0000313" key="2">
    <source>
        <dbReference type="EMBL" id="RPB28936.1"/>
    </source>
</evidence>
<keyword evidence="1" id="KW-0472">Membrane</keyword>
<reference evidence="2 3" key="1">
    <citation type="journal article" date="2018" name="Nat. Ecol. Evol.">
        <title>Pezizomycetes genomes reveal the molecular basis of ectomycorrhizal truffle lifestyle.</title>
        <authorList>
            <person name="Murat C."/>
            <person name="Payen T."/>
            <person name="Noel B."/>
            <person name="Kuo A."/>
            <person name="Morin E."/>
            <person name="Chen J."/>
            <person name="Kohler A."/>
            <person name="Krizsan K."/>
            <person name="Balestrini R."/>
            <person name="Da Silva C."/>
            <person name="Montanini B."/>
            <person name="Hainaut M."/>
            <person name="Levati E."/>
            <person name="Barry K.W."/>
            <person name="Belfiori B."/>
            <person name="Cichocki N."/>
            <person name="Clum A."/>
            <person name="Dockter R.B."/>
            <person name="Fauchery L."/>
            <person name="Guy J."/>
            <person name="Iotti M."/>
            <person name="Le Tacon F."/>
            <person name="Lindquist E.A."/>
            <person name="Lipzen A."/>
            <person name="Malagnac F."/>
            <person name="Mello A."/>
            <person name="Molinier V."/>
            <person name="Miyauchi S."/>
            <person name="Poulain J."/>
            <person name="Riccioni C."/>
            <person name="Rubini A."/>
            <person name="Sitrit Y."/>
            <person name="Splivallo R."/>
            <person name="Traeger S."/>
            <person name="Wang M."/>
            <person name="Zifcakova L."/>
            <person name="Wipf D."/>
            <person name="Zambonelli A."/>
            <person name="Paolocci F."/>
            <person name="Nowrousian M."/>
            <person name="Ottonello S."/>
            <person name="Baldrian P."/>
            <person name="Spatafora J.W."/>
            <person name="Henrissat B."/>
            <person name="Nagy L.G."/>
            <person name="Aury J.M."/>
            <person name="Wincker P."/>
            <person name="Grigoriev I.V."/>
            <person name="Bonfante P."/>
            <person name="Martin F.M."/>
        </authorList>
    </citation>
    <scope>NUCLEOTIDE SEQUENCE [LARGE SCALE GENOMIC DNA]</scope>
    <source>
        <strain evidence="2 3">ATCC MYA-4762</strain>
    </source>
</reference>
<feature type="transmembrane region" description="Helical" evidence="1">
    <location>
        <begin position="7"/>
        <end position="29"/>
    </location>
</feature>
<keyword evidence="1" id="KW-1133">Transmembrane helix</keyword>
<dbReference type="AlphaFoldDB" id="A0A3N4M192"/>
<keyword evidence="3" id="KW-1185">Reference proteome</keyword>